<feature type="region of interest" description="Disordered" evidence="10">
    <location>
        <begin position="53"/>
        <end position="77"/>
    </location>
</feature>
<evidence type="ECO:0000256" key="7">
    <source>
        <dbReference type="ARBA" id="ARBA00022946"/>
    </source>
</evidence>
<evidence type="ECO:0000313" key="13">
    <source>
        <dbReference type="Proteomes" id="UP000054558"/>
    </source>
</evidence>
<dbReference type="EMBL" id="DF237079">
    <property type="protein sequence ID" value="GAQ82959.1"/>
    <property type="molecule type" value="Genomic_DNA"/>
</dbReference>
<dbReference type="OMA" id="ACPASHM"/>
<dbReference type="STRING" id="105231.A0A1Y1I0J4"/>
<evidence type="ECO:0000313" key="12">
    <source>
        <dbReference type="EMBL" id="GAQ82959.1"/>
    </source>
</evidence>
<evidence type="ECO:0000256" key="1">
    <source>
        <dbReference type="ARBA" id="ARBA00004141"/>
    </source>
</evidence>
<dbReference type="OrthoDB" id="497268at2759"/>
<comment type="subcellular location">
    <subcellularLocation>
        <location evidence="1">Membrane</location>
        <topology evidence="1">Multi-pass membrane protein</topology>
    </subcellularLocation>
    <subcellularLocation>
        <location evidence="2">Plastid</location>
        <location evidence="2">Chloroplast</location>
    </subcellularLocation>
</comment>
<organism evidence="12 13">
    <name type="scientific">Klebsormidium nitens</name>
    <name type="common">Green alga</name>
    <name type="synonym">Ulothrix nitens</name>
    <dbReference type="NCBI Taxonomy" id="105231"/>
    <lineage>
        <taxon>Eukaryota</taxon>
        <taxon>Viridiplantae</taxon>
        <taxon>Streptophyta</taxon>
        <taxon>Klebsormidiophyceae</taxon>
        <taxon>Klebsormidiales</taxon>
        <taxon>Klebsormidiaceae</taxon>
        <taxon>Klebsormidium</taxon>
    </lineage>
</organism>
<feature type="transmembrane region" description="Helical" evidence="11">
    <location>
        <begin position="247"/>
        <end position="268"/>
    </location>
</feature>
<keyword evidence="7" id="KW-0809">Transit peptide</keyword>
<keyword evidence="5" id="KW-0934">Plastid</keyword>
<evidence type="ECO:0000256" key="8">
    <source>
        <dbReference type="ARBA" id="ARBA00022989"/>
    </source>
</evidence>
<dbReference type="Pfam" id="PF11891">
    <property type="entry name" value="RETICULATA-like"/>
    <property type="match status" value="1"/>
</dbReference>
<dbReference type="PANTHER" id="PTHR31620">
    <property type="entry name" value="PROTEIN RETICULATA-RELATED 2, CHLOROPLASTIC-RELATED"/>
    <property type="match status" value="1"/>
</dbReference>
<evidence type="ECO:0000256" key="9">
    <source>
        <dbReference type="ARBA" id="ARBA00023136"/>
    </source>
</evidence>
<evidence type="ECO:0000256" key="5">
    <source>
        <dbReference type="ARBA" id="ARBA00022640"/>
    </source>
</evidence>
<feature type="region of interest" description="Disordered" evidence="10">
    <location>
        <begin position="94"/>
        <end position="133"/>
    </location>
</feature>
<reference evidence="12 13" key="1">
    <citation type="journal article" date="2014" name="Nat. Commun.">
        <title>Klebsormidium flaccidum genome reveals primary factors for plant terrestrial adaptation.</title>
        <authorList>
            <person name="Hori K."/>
            <person name="Maruyama F."/>
            <person name="Fujisawa T."/>
            <person name="Togashi T."/>
            <person name="Yamamoto N."/>
            <person name="Seo M."/>
            <person name="Sato S."/>
            <person name="Yamada T."/>
            <person name="Mori H."/>
            <person name="Tajima N."/>
            <person name="Moriyama T."/>
            <person name="Ikeuchi M."/>
            <person name="Watanabe M."/>
            <person name="Wada H."/>
            <person name="Kobayashi K."/>
            <person name="Saito M."/>
            <person name="Masuda T."/>
            <person name="Sasaki-Sekimoto Y."/>
            <person name="Mashiguchi K."/>
            <person name="Awai K."/>
            <person name="Shimojima M."/>
            <person name="Masuda S."/>
            <person name="Iwai M."/>
            <person name="Nobusawa T."/>
            <person name="Narise T."/>
            <person name="Kondo S."/>
            <person name="Saito H."/>
            <person name="Sato R."/>
            <person name="Murakawa M."/>
            <person name="Ihara Y."/>
            <person name="Oshima-Yamada Y."/>
            <person name="Ohtaka K."/>
            <person name="Satoh M."/>
            <person name="Sonobe K."/>
            <person name="Ishii M."/>
            <person name="Ohtani R."/>
            <person name="Kanamori-Sato M."/>
            <person name="Honoki R."/>
            <person name="Miyazaki D."/>
            <person name="Mochizuki H."/>
            <person name="Umetsu J."/>
            <person name="Higashi K."/>
            <person name="Shibata D."/>
            <person name="Kamiya Y."/>
            <person name="Sato N."/>
            <person name="Nakamura Y."/>
            <person name="Tabata S."/>
            <person name="Ida S."/>
            <person name="Kurokawa K."/>
            <person name="Ohta H."/>
        </authorList>
    </citation>
    <scope>NUCLEOTIDE SEQUENCE [LARGE SCALE GENOMIC DNA]</scope>
    <source>
        <strain evidence="12 13">NIES-2285</strain>
    </source>
</reference>
<dbReference type="Proteomes" id="UP000054558">
    <property type="component" value="Unassembled WGS sequence"/>
</dbReference>
<dbReference type="GO" id="GO:0009507">
    <property type="term" value="C:chloroplast"/>
    <property type="evidence" value="ECO:0007669"/>
    <property type="project" value="UniProtKB-SubCell"/>
</dbReference>
<sequence>MAAAIARAAGILPANGAARAGIEGSRYDGGNCAALQCRLGVPGLPSAELRIDNTQSPGVRQEVIKQKKAQASERVRRRQRTAIIAASGGASVPIQGGGDGGIAGGGGRGNGGGRGGDRSDGSESADGPKSSNPLSVILEGWKERVEADPSFPFKVLTEQVIGVSASVLGDMAGRPNFGLSELDFVFSTMIVGSILNFSLMYLLAPTLATAGATTLPWIFHNCPPGHMFEPGGFNLLQRSGTFVFKGIQFAAIGFAAGLVGTGMTNLLLKLRKKMDPDYDGNSPPPLVLNAATWALHMGLSSNLRYQALNGLEFLLAPKMNPSIFKTGVFLLRTLNNVGGGASFSILAKMTGSQKARER</sequence>
<evidence type="ECO:0000256" key="6">
    <source>
        <dbReference type="ARBA" id="ARBA00022692"/>
    </source>
</evidence>
<dbReference type="InterPro" id="IPR021825">
    <property type="entry name" value="RETICULATA-related"/>
</dbReference>
<proteinExistence type="inferred from homology"/>
<evidence type="ECO:0000256" key="10">
    <source>
        <dbReference type="SAM" id="MobiDB-lite"/>
    </source>
</evidence>
<gene>
    <name evidence="12" type="ORF">KFL_001300220</name>
</gene>
<comment type="similarity">
    <text evidence="3">Belongs to the RETICULATA family.</text>
</comment>
<evidence type="ECO:0000256" key="11">
    <source>
        <dbReference type="SAM" id="Phobius"/>
    </source>
</evidence>
<feature type="compositionally biased region" description="Basic and acidic residues" evidence="10">
    <location>
        <begin position="62"/>
        <end position="74"/>
    </location>
</feature>
<dbReference type="AlphaFoldDB" id="A0A1Y1I0J4"/>
<dbReference type="PANTHER" id="PTHR31620:SF15">
    <property type="entry name" value="PROTEIN RETICULATA-RELATED 2, CHLOROPLASTIC-RELATED"/>
    <property type="match status" value="1"/>
</dbReference>
<accession>A0A1Y1I0J4</accession>
<keyword evidence="6 11" id="KW-0812">Transmembrane</keyword>
<name>A0A1Y1I0J4_KLENI</name>
<keyword evidence="13" id="KW-1185">Reference proteome</keyword>
<evidence type="ECO:0000256" key="3">
    <source>
        <dbReference type="ARBA" id="ARBA00010793"/>
    </source>
</evidence>
<keyword evidence="9 11" id="KW-0472">Membrane</keyword>
<keyword evidence="8 11" id="KW-1133">Transmembrane helix</keyword>
<feature type="compositionally biased region" description="Gly residues" evidence="10">
    <location>
        <begin position="95"/>
        <end position="114"/>
    </location>
</feature>
<evidence type="ECO:0000256" key="4">
    <source>
        <dbReference type="ARBA" id="ARBA00022528"/>
    </source>
</evidence>
<keyword evidence="4" id="KW-0150">Chloroplast</keyword>
<protein>
    <submittedName>
        <fullName evidence="12">Uncharacterized protein</fullName>
    </submittedName>
</protein>
<evidence type="ECO:0000256" key="2">
    <source>
        <dbReference type="ARBA" id="ARBA00004229"/>
    </source>
</evidence>
<dbReference type="GO" id="GO:0016020">
    <property type="term" value="C:membrane"/>
    <property type="evidence" value="ECO:0007669"/>
    <property type="project" value="UniProtKB-SubCell"/>
</dbReference>